<dbReference type="InterPro" id="IPR002902">
    <property type="entry name" value="GNK2"/>
</dbReference>
<comment type="similarity">
    <text evidence="14">Belongs to the cysteine-rich repeat secretory protein family. Plasmodesmata-located proteins (PDLD) subfamily.</text>
</comment>
<dbReference type="GO" id="GO:0005886">
    <property type="term" value="C:plasma membrane"/>
    <property type="evidence" value="ECO:0007669"/>
    <property type="project" value="UniProtKB-SubCell"/>
</dbReference>
<dbReference type="PROSITE" id="PS51473">
    <property type="entry name" value="GNK2"/>
    <property type="match status" value="1"/>
</dbReference>
<dbReference type="FunFam" id="3.30.430.20:FF:000023">
    <property type="entry name" value="Antifungal protein ginkbilobin-2"/>
    <property type="match status" value="1"/>
</dbReference>
<comment type="caution">
    <text evidence="17">The sequence shown here is derived from an EMBL/GenBank/DDBJ whole genome shotgun (WGS) entry which is preliminary data.</text>
</comment>
<evidence type="ECO:0000256" key="1">
    <source>
        <dbReference type="ARBA" id="ARBA00004251"/>
    </source>
</evidence>
<keyword evidence="7" id="KW-0677">Repeat</keyword>
<proteinExistence type="inferred from homology"/>
<reference evidence="17" key="2">
    <citation type="journal article" date="2022" name="Hortic Res">
        <title>The genome of Dioscorea zingiberensis sheds light on the biosynthesis, origin and evolution of the medicinally important diosgenin saponins.</title>
        <authorList>
            <person name="Li Y."/>
            <person name="Tan C."/>
            <person name="Li Z."/>
            <person name="Guo J."/>
            <person name="Li S."/>
            <person name="Chen X."/>
            <person name="Wang C."/>
            <person name="Dai X."/>
            <person name="Yang H."/>
            <person name="Song W."/>
            <person name="Hou L."/>
            <person name="Xu J."/>
            <person name="Tong Z."/>
            <person name="Xu A."/>
            <person name="Yuan X."/>
            <person name="Wang W."/>
            <person name="Yang Q."/>
            <person name="Chen L."/>
            <person name="Sun Z."/>
            <person name="Wang K."/>
            <person name="Pan B."/>
            <person name="Chen J."/>
            <person name="Bao Y."/>
            <person name="Liu F."/>
            <person name="Qi X."/>
            <person name="Gang D.R."/>
            <person name="Wen J."/>
            <person name="Li J."/>
        </authorList>
    </citation>
    <scope>NUCLEOTIDE SEQUENCE</scope>
    <source>
        <strain evidence="17">Dzin_1.0</strain>
    </source>
</reference>
<keyword evidence="8" id="KW-0611">Plant defense</keyword>
<dbReference type="Pfam" id="PF01657">
    <property type="entry name" value="Stress-antifung"/>
    <property type="match status" value="1"/>
</dbReference>
<dbReference type="GO" id="GO:0050832">
    <property type="term" value="P:defense response to fungus"/>
    <property type="evidence" value="ECO:0007669"/>
    <property type="project" value="UniProtKB-KW"/>
</dbReference>
<dbReference type="Gene3D" id="3.30.430.20">
    <property type="entry name" value="Gnk2 domain, C-X8-C-X2-C motif"/>
    <property type="match status" value="1"/>
</dbReference>
<keyword evidence="12" id="KW-1015">Disulfide bond</keyword>
<keyword evidence="5 15" id="KW-0732">Signal</keyword>
<evidence type="ECO:0000256" key="5">
    <source>
        <dbReference type="ARBA" id="ARBA00022729"/>
    </source>
</evidence>
<evidence type="ECO:0000256" key="9">
    <source>
        <dbReference type="ARBA" id="ARBA00022949"/>
    </source>
</evidence>
<evidence type="ECO:0000256" key="3">
    <source>
        <dbReference type="ARBA" id="ARBA00022577"/>
    </source>
</evidence>
<dbReference type="GO" id="GO:0005537">
    <property type="term" value="F:D-mannose binding"/>
    <property type="evidence" value="ECO:0007669"/>
    <property type="project" value="UniProtKB-KW"/>
</dbReference>
<keyword evidence="18" id="KW-1185">Reference proteome</keyword>
<keyword evidence="2" id="KW-0929">Antimicrobial</keyword>
<dbReference type="GO" id="GO:0009506">
    <property type="term" value="C:plasmodesma"/>
    <property type="evidence" value="ECO:0007669"/>
    <property type="project" value="UniProtKB-SubCell"/>
</dbReference>
<comment type="subcellular location">
    <subcellularLocation>
        <location evidence="13">Cell junction</location>
        <location evidence="13">Plasmodesma</location>
    </subcellularLocation>
    <subcellularLocation>
        <location evidence="1">Cell membrane</location>
        <topology evidence="1">Single-pass type I membrane protein</topology>
    </subcellularLocation>
</comment>
<dbReference type="InterPro" id="IPR051378">
    <property type="entry name" value="Cell2Cell_Antifungal"/>
</dbReference>
<dbReference type="EMBL" id="JAGGNH010000003">
    <property type="protein sequence ID" value="KAJ0979629.1"/>
    <property type="molecule type" value="Genomic_DNA"/>
</dbReference>
<organism evidence="17 18">
    <name type="scientific">Dioscorea zingiberensis</name>
    <dbReference type="NCBI Taxonomy" id="325984"/>
    <lineage>
        <taxon>Eukaryota</taxon>
        <taxon>Viridiplantae</taxon>
        <taxon>Streptophyta</taxon>
        <taxon>Embryophyta</taxon>
        <taxon>Tracheophyta</taxon>
        <taxon>Spermatophyta</taxon>
        <taxon>Magnoliopsida</taxon>
        <taxon>Liliopsida</taxon>
        <taxon>Dioscoreales</taxon>
        <taxon>Dioscoreaceae</taxon>
        <taxon>Dioscorea</taxon>
    </lineage>
</organism>
<gene>
    <name evidence="17" type="ORF">J5N97_015103</name>
</gene>
<dbReference type="GO" id="GO:0042742">
    <property type="term" value="P:defense response to bacterium"/>
    <property type="evidence" value="ECO:0007669"/>
    <property type="project" value="UniProtKB-KW"/>
</dbReference>
<evidence type="ECO:0000313" key="17">
    <source>
        <dbReference type="EMBL" id="KAJ0979629.1"/>
    </source>
</evidence>
<evidence type="ECO:0000256" key="8">
    <source>
        <dbReference type="ARBA" id="ARBA00022821"/>
    </source>
</evidence>
<reference evidence="17" key="1">
    <citation type="submission" date="2021-03" db="EMBL/GenBank/DDBJ databases">
        <authorList>
            <person name="Li Z."/>
            <person name="Yang C."/>
        </authorList>
    </citation>
    <scope>NUCLEOTIDE SEQUENCE</scope>
    <source>
        <strain evidence="17">Dzin_1.0</strain>
        <tissue evidence="17">Leaf</tissue>
    </source>
</reference>
<evidence type="ECO:0000256" key="7">
    <source>
        <dbReference type="ARBA" id="ARBA00022737"/>
    </source>
</evidence>
<evidence type="ECO:0000256" key="6">
    <source>
        <dbReference type="ARBA" id="ARBA00022734"/>
    </source>
</evidence>
<dbReference type="InterPro" id="IPR038408">
    <property type="entry name" value="GNK2_sf"/>
</dbReference>
<keyword evidence="9" id="KW-0965">Cell junction</keyword>
<dbReference type="GO" id="GO:0031640">
    <property type="term" value="P:killing of cells of another organism"/>
    <property type="evidence" value="ECO:0007669"/>
    <property type="project" value="UniProtKB-KW"/>
</dbReference>
<feature type="domain" description="Gnk2-homologous" evidence="16">
    <location>
        <begin position="27"/>
        <end position="131"/>
    </location>
</feature>
<keyword evidence="3" id="KW-0295">Fungicide</keyword>
<evidence type="ECO:0000256" key="13">
    <source>
        <dbReference type="ARBA" id="ARBA00024184"/>
    </source>
</evidence>
<evidence type="ECO:0000256" key="12">
    <source>
        <dbReference type="ARBA" id="ARBA00023157"/>
    </source>
</evidence>
<feature type="signal peptide" evidence="15">
    <location>
        <begin position="1"/>
        <end position="23"/>
    </location>
</feature>
<dbReference type="Proteomes" id="UP001085076">
    <property type="component" value="Miscellaneous, Linkage group lg03"/>
</dbReference>
<dbReference type="CDD" id="cd23509">
    <property type="entry name" value="Gnk2-like"/>
    <property type="match status" value="1"/>
</dbReference>
<evidence type="ECO:0000256" key="2">
    <source>
        <dbReference type="ARBA" id="ARBA00022529"/>
    </source>
</evidence>
<evidence type="ECO:0000259" key="16">
    <source>
        <dbReference type="PROSITE" id="PS51473"/>
    </source>
</evidence>
<keyword evidence="10" id="KW-0044">Antibiotic</keyword>
<keyword evidence="4" id="KW-0945">Host-virus interaction</keyword>
<evidence type="ECO:0000256" key="14">
    <source>
        <dbReference type="ARBA" id="ARBA00038393"/>
    </source>
</evidence>
<feature type="chain" id="PRO_5038867022" description="Gnk2-homologous domain-containing protein" evidence="15">
    <location>
        <begin position="24"/>
        <end position="132"/>
    </location>
</feature>
<dbReference type="AlphaFoldDB" id="A0A9D5CV44"/>
<dbReference type="PANTHER" id="PTHR32080">
    <property type="entry name" value="ANTIFUNGAL PROTEIN GINKBILOBIN-2-LIKE"/>
    <property type="match status" value="1"/>
</dbReference>
<dbReference type="OrthoDB" id="1888914at2759"/>
<protein>
    <recommendedName>
        <fullName evidence="16">Gnk2-homologous domain-containing protein</fullName>
    </recommendedName>
</protein>
<keyword evidence="11" id="KW-0465">Mannose-binding</keyword>
<evidence type="ECO:0000313" key="18">
    <source>
        <dbReference type="Proteomes" id="UP001085076"/>
    </source>
</evidence>
<evidence type="ECO:0000256" key="15">
    <source>
        <dbReference type="SAM" id="SignalP"/>
    </source>
</evidence>
<evidence type="ECO:0000256" key="4">
    <source>
        <dbReference type="ARBA" id="ARBA00022581"/>
    </source>
</evidence>
<name>A0A9D5CV44_9LILI</name>
<keyword evidence="6" id="KW-0430">Lectin</keyword>
<accession>A0A9D5CV44</accession>
<evidence type="ECO:0000256" key="10">
    <source>
        <dbReference type="ARBA" id="ARBA00023022"/>
    </source>
</evidence>
<sequence length="132" mass="14113">MRSLLVLPIVLLLFAALATSIHGVPNTKLLSVLCNSGVYTAADPFSISLAYVLSDLKAHTPSRKSHDYYNISPFPIAFAYGHAACVPKLSAVDCGACLGEAVQAMNSSCVMRIGARAVLSDCDARYEQYPFV</sequence>
<dbReference type="PANTHER" id="PTHR32080:SF54">
    <property type="entry name" value="GNK2-HOMOLOGOUS DOMAIN-CONTAINING PROTEIN"/>
    <property type="match status" value="1"/>
</dbReference>
<evidence type="ECO:0000256" key="11">
    <source>
        <dbReference type="ARBA" id="ARBA00023035"/>
    </source>
</evidence>